<dbReference type="PANTHER" id="PTHR43214:SF43">
    <property type="entry name" value="TWO-COMPONENT RESPONSE REGULATOR"/>
    <property type="match status" value="1"/>
</dbReference>
<protein>
    <submittedName>
        <fullName evidence="5">DNA-binding response regulator, NarL/FixJ family, contains REC and HTH domains</fullName>
    </submittedName>
</protein>
<comment type="caution">
    <text evidence="2">Lacks conserved residue(s) required for the propagation of feature annotation.</text>
</comment>
<keyword evidence="1 5" id="KW-0238">DNA-binding</keyword>
<organism evidence="5 6">
    <name type="scientific">Dyadobacter koreensis</name>
    <dbReference type="NCBI Taxonomy" id="408657"/>
    <lineage>
        <taxon>Bacteria</taxon>
        <taxon>Pseudomonadati</taxon>
        <taxon>Bacteroidota</taxon>
        <taxon>Cytophagia</taxon>
        <taxon>Cytophagales</taxon>
        <taxon>Spirosomataceae</taxon>
        <taxon>Dyadobacter</taxon>
    </lineage>
</organism>
<dbReference type="SMART" id="SM00421">
    <property type="entry name" value="HTH_LUXR"/>
    <property type="match status" value="1"/>
</dbReference>
<dbReference type="RefSeq" id="WP_090333985.1">
    <property type="nucleotide sequence ID" value="NZ_FNXY01000002.1"/>
</dbReference>
<accession>A0A1H6RQR8</accession>
<dbReference type="OrthoDB" id="1013073at2"/>
<dbReference type="SUPFAM" id="SSF52172">
    <property type="entry name" value="CheY-like"/>
    <property type="match status" value="1"/>
</dbReference>
<dbReference type="PROSITE" id="PS50110">
    <property type="entry name" value="RESPONSE_REGULATORY"/>
    <property type="match status" value="1"/>
</dbReference>
<evidence type="ECO:0000313" key="5">
    <source>
        <dbReference type="EMBL" id="SEI58111.1"/>
    </source>
</evidence>
<proteinExistence type="predicted"/>
<sequence length="211" mass="24171">MRRILLMDNDSDMYSNLKKLFEEHQDAAVVIDNIENAAEGLKKVTNVSYSIIVINLAVPNTDMLGLIRRLRVYSQTLPILAYSQILEYTLIKRYLTSGLNGYCFIKQDDPDEIIRACQTVVSGKWYISLEMIELIVEDALYNKKADRFESLSEREFEIFSHLVKDESPAAIAEILSLHISAIALYKSRIMDKLMISSLVEMKNLMKTPLLV</sequence>
<dbReference type="InterPro" id="IPR011006">
    <property type="entry name" value="CheY-like_superfamily"/>
</dbReference>
<dbReference type="InterPro" id="IPR016032">
    <property type="entry name" value="Sig_transdc_resp-reg_C-effctor"/>
</dbReference>
<feature type="domain" description="Response regulatory" evidence="4">
    <location>
        <begin position="3"/>
        <end position="121"/>
    </location>
</feature>
<dbReference type="Gene3D" id="3.40.50.2300">
    <property type="match status" value="1"/>
</dbReference>
<dbReference type="GO" id="GO:0003677">
    <property type="term" value="F:DNA binding"/>
    <property type="evidence" value="ECO:0007669"/>
    <property type="project" value="UniProtKB-KW"/>
</dbReference>
<dbReference type="InterPro" id="IPR000792">
    <property type="entry name" value="Tscrpt_reg_LuxR_C"/>
</dbReference>
<evidence type="ECO:0000259" key="3">
    <source>
        <dbReference type="PROSITE" id="PS50043"/>
    </source>
</evidence>
<dbReference type="Gene3D" id="1.10.10.10">
    <property type="entry name" value="Winged helix-like DNA-binding domain superfamily/Winged helix DNA-binding domain"/>
    <property type="match status" value="1"/>
</dbReference>
<dbReference type="PANTHER" id="PTHR43214">
    <property type="entry name" value="TWO-COMPONENT RESPONSE REGULATOR"/>
    <property type="match status" value="1"/>
</dbReference>
<dbReference type="GO" id="GO:0000160">
    <property type="term" value="P:phosphorelay signal transduction system"/>
    <property type="evidence" value="ECO:0007669"/>
    <property type="project" value="InterPro"/>
</dbReference>
<reference evidence="5 6" key="1">
    <citation type="submission" date="2016-10" db="EMBL/GenBank/DDBJ databases">
        <authorList>
            <person name="de Groot N.N."/>
        </authorList>
    </citation>
    <scope>NUCLEOTIDE SEQUENCE [LARGE SCALE GENOMIC DNA]</scope>
    <source>
        <strain evidence="5 6">DSM 19938</strain>
    </source>
</reference>
<dbReference type="InterPro" id="IPR001789">
    <property type="entry name" value="Sig_transdc_resp-reg_receiver"/>
</dbReference>
<evidence type="ECO:0000259" key="4">
    <source>
        <dbReference type="PROSITE" id="PS50110"/>
    </source>
</evidence>
<dbReference type="Proteomes" id="UP000199532">
    <property type="component" value="Unassembled WGS sequence"/>
</dbReference>
<dbReference type="Pfam" id="PF00072">
    <property type="entry name" value="Response_reg"/>
    <property type="match status" value="1"/>
</dbReference>
<dbReference type="GO" id="GO:0006355">
    <property type="term" value="P:regulation of DNA-templated transcription"/>
    <property type="evidence" value="ECO:0007669"/>
    <property type="project" value="InterPro"/>
</dbReference>
<dbReference type="STRING" id="408657.SAMN04487995_1472"/>
<dbReference type="InterPro" id="IPR039420">
    <property type="entry name" value="WalR-like"/>
</dbReference>
<dbReference type="PROSITE" id="PS50043">
    <property type="entry name" value="HTH_LUXR_2"/>
    <property type="match status" value="1"/>
</dbReference>
<dbReference type="EMBL" id="FNXY01000002">
    <property type="protein sequence ID" value="SEI58111.1"/>
    <property type="molecule type" value="Genomic_DNA"/>
</dbReference>
<gene>
    <name evidence="5" type="ORF">SAMN04487995_1472</name>
</gene>
<feature type="domain" description="HTH luxR-type" evidence="3">
    <location>
        <begin position="144"/>
        <end position="209"/>
    </location>
</feature>
<dbReference type="Pfam" id="PF00196">
    <property type="entry name" value="GerE"/>
    <property type="match status" value="1"/>
</dbReference>
<dbReference type="InterPro" id="IPR036388">
    <property type="entry name" value="WH-like_DNA-bd_sf"/>
</dbReference>
<dbReference type="SUPFAM" id="SSF46894">
    <property type="entry name" value="C-terminal effector domain of the bipartite response regulators"/>
    <property type="match status" value="1"/>
</dbReference>
<keyword evidence="6" id="KW-1185">Reference proteome</keyword>
<dbReference type="AlphaFoldDB" id="A0A1H6RQR8"/>
<evidence type="ECO:0000256" key="1">
    <source>
        <dbReference type="ARBA" id="ARBA00023125"/>
    </source>
</evidence>
<evidence type="ECO:0000313" key="6">
    <source>
        <dbReference type="Proteomes" id="UP000199532"/>
    </source>
</evidence>
<name>A0A1H6RQR8_9BACT</name>
<evidence type="ECO:0000256" key="2">
    <source>
        <dbReference type="PROSITE-ProRule" id="PRU00169"/>
    </source>
</evidence>